<dbReference type="InterPro" id="IPR022310">
    <property type="entry name" value="NAD/GMP_synthase"/>
</dbReference>
<evidence type="ECO:0000256" key="5">
    <source>
        <dbReference type="ARBA" id="ARBA00023027"/>
    </source>
</evidence>
<evidence type="ECO:0000256" key="3">
    <source>
        <dbReference type="ARBA" id="ARBA00022741"/>
    </source>
</evidence>
<proteinExistence type="inferred from homology"/>
<reference evidence="9 10" key="1">
    <citation type="submission" date="2018-07" db="EMBL/GenBank/DDBJ databases">
        <title>Genome sequence of Nitratireductor thuwali#1536.</title>
        <authorList>
            <person name="Michoud G."/>
            <person name="Merlino G."/>
            <person name="Sefrji F.O."/>
            <person name="Daffonchio D."/>
        </authorList>
    </citation>
    <scope>NUCLEOTIDE SEQUENCE [LARGE SCALE GENOMIC DNA]</scope>
    <source>
        <strain evidence="10">Nit1536</strain>
    </source>
</reference>
<dbReference type="NCBIfam" id="TIGR00552">
    <property type="entry name" value="nadE"/>
    <property type="match status" value="1"/>
</dbReference>
<gene>
    <name evidence="9" type="primary">nadE_1</name>
    <name evidence="9" type="ORF">NTH_00017</name>
</gene>
<evidence type="ECO:0000256" key="7">
    <source>
        <dbReference type="RuleBase" id="RU003812"/>
    </source>
</evidence>
<comment type="pathway">
    <text evidence="1">Cofactor biosynthesis; NAD(+) biosynthesis.</text>
</comment>
<dbReference type="Pfam" id="PF02540">
    <property type="entry name" value="NAD_synthase"/>
    <property type="match status" value="1"/>
</dbReference>
<keyword evidence="4 6" id="KW-0067">ATP-binding</keyword>
<evidence type="ECO:0000256" key="2">
    <source>
        <dbReference type="ARBA" id="ARBA00022598"/>
    </source>
</evidence>
<name>A0ABY5MEX6_9HYPH</name>
<evidence type="ECO:0000259" key="8">
    <source>
        <dbReference type="Pfam" id="PF02540"/>
    </source>
</evidence>
<comment type="catalytic activity">
    <reaction evidence="7">
        <text>deamido-NAD(+) + NH4(+) + ATP = AMP + diphosphate + NAD(+) + H(+)</text>
        <dbReference type="Rhea" id="RHEA:21188"/>
        <dbReference type="ChEBI" id="CHEBI:15378"/>
        <dbReference type="ChEBI" id="CHEBI:28938"/>
        <dbReference type="ChEBI" id="CHEBI:30616"/>
        <dbReference type="ChEBI" id="CHEBI:33019"/>
        <dbReference type="ChEBI" id="CHEBI:57540"/>
        <dbReference type="ChEBI" id="CHEBI:58437"/>
        <dbReference type="ChEBI" id="CHEBI:456215"/>
        <dbReference type="EC" id="6.3.1.5"/>
    </reaction>
</comment>
<dbReference type="PANTHER" id="PTHR23090:SF9">
    <property type="entry name" value="GLUTAMINE-DEPENDENT NAD(+) SYNTHETASE"/>
    <property type="match status" value="1"/>
</dbReference>
<accession>A0ABY5MEX6</accession>
<evidence type="ECO:0000256" key="6">
    <source>
        <dbReference type="RuleBase" id="RU003811"/>
    </source>
</evidence>
<dbReference type="EMBL" id="CP030941">
    <property type="protein sequence ID" value="UUP15580.1"/>
    <property type="molecule type" value="Genomic_DNA"/>
</dbReference>
<evidence type="ECO:0000313" key="10">
    <source>
        <dbReference type="Proteomes" id="UP001342418"/>
    </source>
</evidence>
<evidence type="ECO:0000256" key="1">
    <source>
        <dbReference type="ARBA" id="ARBA00004790"/>
    </source>
</evidence>
<dbReference type="GO" id="GO:0003952">
    <property type="term" value="F:NAD+ synthase (glutamine-hydrolyzing) activity"/>
    <property type="evidence" value="ECO:0007669"/>
    <property type="project" value="UniProtKB-EC"/>
</dbReference>
<keyword evidence="5 6" id="KW-0520">NAD</keyword>
<dbReference type="SUPFAM" id="SSF52402">
    <property type="entry name" value="Adenine nucleotide alpha hydrolases-like"/>
    <property type="match status" value="1"/>
</dbReference>
<dbReference type="Proteomes" id="UP001342418">
    <property type="component" value="Chromosome"/>
</dbReference>
<keyword evidence="3 6" id="KW-0547">Nucleotide-binding</keyword>
<protein>
    <recommendedName>
        <fullName evidence="7">NH(3)-dependent NAD(+) synthetase</fullName>
        <ecNumber evidence="7">6.3.1.5</ecNumber>
    </recommendedName>
</protein>
<dbReference type="PANTHER" id="PTHR23090">
    <property type="entry name" value="NH 3 /GLUTAMINE-DEPENDENT NAD + SYNTHETASE"/>
    <property type="match status" value="1"/>
</dbReference>
<comment type="similarity">
    <text evidence="6">Belongs to the NAD synthetase family.</text>
</comment>
<dbReference type="EC" id="6.3.1.5" evidence="7"/>
<evidence type="ECO:0000313" key="9">
    <source>
        <dbReference type="EMBL" id="UUP15580.1"/>
    </source>
</evidence>
<feature type="domain" description="NAD/GMP synthase" evidence="8">
    <location>
        <begin position="1"/>
        <end position="209"/>
    </location>
</feature>
<evidence type="ECO:0000256" key="4">
    <source>
        <dbReference type="ARBA" id="ARBA00022840"/>
    </source>
</evidence>
<organism evidence="9 10">
    <name type="scientific">Nitratireductor thuwali</name>
    <dbReference type="NCBI Taxonomy" id="2267699"/>
    <lineage>
        <taxon>Bacteria</taxon>
        <taxon>Pseudomonadati</taxon>
        <taxon>Pseudomonadota</taxon>
        <taxon>Alphaproteobacteria</taxon>
        <taxon>Hyphomicrobiales</taxon>
        <taxon>Phyllobacteriaceae</taxon>
        <taxon>Nitratireductor</taxon>
    </lineage>
</organism>
<sequence length="236" mass="26500">MMPYRYTSKDSLKDAEDCARALGCRYEIVPIFEPVEGFLNALTQVFEGTQEGVTEENLQSRTRGTLLMALSNKFGSMVVTTGNKSEMSVGYATLYGDMNGGFNPIKDLYKMQVYSLSRWRNGTVPPGALGPSGEVIPAAIIDKAPSAELRPDQTDQDSLPPYPVLDDILECLVENEMGVDEIVARGHDRETVHRVEHLLYIAEYKRRQAAPGVKITRKNFGRDRRYPITNKFRDRS</sequence>
<keyword evidence="10" id="KW-1185">Reference proteome</keyword>
<keyword evidence="2 6" id="KW-0436">Ligase</keyword>
<dbReference type="InterPro" id="IPR003694">
    <property type="entry name" value="NAD_synthase"/>
</dbReference>
<dbReference type="Gene3D" id="3.40.50.620">
    <property type="entry name" value="HUPs"/>
    <property type="match status" value="1"/>
</dbReference>
<dbReference type="CDD" id="cd00553">
    <property type="entry name" value="NAD_synthase"/>
    <property type="match status" value="1"/>
</dbReference>
<dbReference type="InterPro" id="IPR014729">
    <property type="entry name" value="Rossmann-like_a/b/a_fold"/>
</dbReference>